<evidence type="ECO:0000313" key="4">
    <source>
        <dbReference type="Proteomes" id="UP001187682"/>
    </source>
</evidence>
<dbReference type="Pfam" id="PF00650">
    <property type="entry name" value="CRAL_TRIO"/>
    <property type="match status" value="1"/>
</dbReference>
<dbReference type="InterPro" id="IPR052578">
    <property type="entry name" value="PI_Transfer_CRAL-TRIO"/>
</dbReference>
<evidence type="ECO:0000259" key="2">
    <source>
        <dbReference type="PROSITE" id="PS50191"/>
    </source>
</evidence>
<comment type="caution">
    <text evidence="3">The sequence shown here is derived from an EMBL/GenBank/DDBJ whole genome shotgun (WGS) entry which is preliminary data.</text>
</comment>
<feature type="domain" description="CRAL-TRIO" evidence="2">
    <location>
        <begin position="131"/>
        <end position="286"/>
    </location>
</feature>
<dbReference type="InterPro" id="IPR001251">
    <property type="entry name" value="CRAL-TRIO_dom"/>
</dbReference>
<dbReference type="InterPro" id="IPR036273">
    <property type="entry name" value="CRAL/TRIO_N_dom_sf"/>
</dbReference>
<name>A0AAE8N609_9PEZI</name>
<feature type="region of interest" description="Disordered" evidence="1">
    <location>
        <begin position="1"/>
        <end position="20"/>
    </location>
</feature>
<dbReference type="GO" id="GO:0008526">
    <property type="term" value="F:phosphatidylinositol transfer activity"/>
    <property type="evidence" value="ECO:0007669"/>
    <property type="project" value="TreeGrafter"/>
</dbReference>
<dbReference type="Pfam" id="PF03765">
    <property type="entry name" value="CRAL_TRIO_N"/>
    <property type="match status" value="1"/>
</dbReference>
<sequence>MAAVKPADPVAEAPAAQEKASVTIKTPFRAPAAIAAKVPPPVELTAEEKTKYDWLLERARAFKEITVRADAKDPKVPSGPITDDERMWLTRECLIRYLRATRFDEKETEKRLLQTLAWRREFGTEGLTADYISPENETGKQSLVGFDETGRPLHYLEPGKQNTEASHRQVEHLVFMVERVIELMPPGQEKLALLINFKQSKTRKYTAPGMGMAREVLNILQMHYPERLGRALIINVPWVVWGFFKLITPFLDARTVDKLRFNEDMTQYISPDQLSSDFQPQGALKFEYDHAEYWPALNKLCDEVRAERKARWVAGGKLVGESEIYLFGGAEAGIGAAAPAAEVKPEDLKVGELKIEEAKGEEPKAEEAKTAA</sequence>
<dbReference type="SMART" id="SM00516">
    <property type="entry name" value="SEC14"/>
    <property type="match status" value="1"/>
</dbReference>
<gene>
    <name evidence="3" type="ORF">DNG_09600</name>
</gene>
<proteinExistence type="predicted"/>
<dbReference type="Gene3D" id="3.40.525.10">
    <property type="entry name" value="CRAL-TRIO lipid binding domain"/>
    <property type="match status" value="1"/>
</dbReference>
<dbReference type="EMBL" id="ONZQ02000017">
    <property type="protein sequence ID" value="SPO06906.1"/>
    <property type="molecule type" value="Genomic_DNA"/>
</dbReference>
<accession>A0AAE8N609</accession>
<dbReference type="PANTHER" id="PTHR45824:SF29">
    <property type="entry name" value="GH16843P"/>
    <property type="match status" value="1"/>
</dbReference>
<dbReference type="InterPro" id="IPR036865">
    <property type="entry name" value="CRAL-TRIO_dom_sf"/>
</dbReference>
<reference evidence="3" key="1">
    <citation type="submission" date="2018-03" db="EMBL/GenBank/DDBJ databases">
        <authorList>
            <person name="Guldener U."/>
        </authorList>
    </citation>
    <scope>NUCLEOTIDE SEQUENCE</scope>
</reference>
<dbReference type="PROSITE" id="PS50191">
    <property type="entry name" value="CRAL_TRIO"/>
    <property type="match status" value="1"/>
</dbReference>
<dbReference type="Proteomes" id="UP001187682">
    <property type="component" value="Unassembled WGS sequence"/>
</dbReference>
<dbReference type="SUPFAM" id="SSF52087">
    <property type="entry name" value="CRAL/TRIO domain"/>
    <property type="match status" value="1"/>
</dbReference>
<dbReference type="CDD" id="cd00170">
    <property type="entry name" value="SEC14"/>
    <property type="match status" value="1"/>
</dbReference>
<dbReference type="InterPro" id="IPR011074">
    <property type="entry name" value="CRAL/TRIO_N_dom"/>
</dbReference>
<dbReference type="SMART" id="SM01100">
    <property type="entry name" value="CRAL_TRIO_N"/>
    <property type="match status" value="1"/>
</dbReference>
<dbReference type="SUPFAM" id="SSF46938">
    <property type="entry name" value="CRAL/TRIO N-terminal domain"/>
    <property type="match status" value="1"/>
</dbReference>
<organism evidence="3 4">
    <name type="scientific">Cephalotrichum gorgonifer</name>
    <dbReference type="NCBI Taxonomy" id="2041049"/>
    <lineage>
        <taxon>Eukaryota</taxon>
        <taxon>Fungi</taxon>
        <taxon>Dikarya</taxon>
        <taxon>Ascomycota</taxon>
        <taxon>Pezizomycotina</taxon>
        <taxon>Sordariomycetes</taxon>
        <taxon>Hypocreomycetidae</taxon>
        <taxon>Microascales</taxon>
        <taxon>Microascaceae</taxon>
        <taxon>Cephalotrichum</taxon>
    </lineage>
</organism>
<protein>
    <submittedName>
        <fullName evidence="3">Related to PDR16 protein</fullName>
    </submittedName>
</protein>
<dbReference type="AlphaFoldDB" id="A0AAE8N609"/>
<keyword evidence="4" id="KW-1185">Reference proteome</keyword>
<dbReference type="PANTHER" id="PTHR45824">
    <property type="entry name" value="GH16843P"/>
    <property type="match status" value="1"/>
</dbReference>
<evidence type="ECO:0000256" key="1">
    <source>
        <dbReference type="SAM" id="MobiDB-lite"/>
    </source>
</evidence>
<evidence type="ECO:0000313" key="3">
    <source>
        <dbReference type="EMBL" id="SPO06906.1"/>
    </source>
</evidence>